<dbReference type="EMBL" id="BSRI01000002">
    <property type="protein sequence ID" value="GLV60090.1"/>
    <property type="molecule type" value="Genomic_DNA"/>
</dbReference>
<dbReference type="SUPFAM" id="SSF55729">
    <property type="entry name" value="Acyl-CoA N-acyltransferases (Nat)"/>
    <property type="match status" value="1"/>
</dbReference>
<evidence type="ECO:0000313" key="5">
    <source>
        <dbReference type="Proteomes" id="UP001344906"/>
    </source>
</evidence>
<dbReference type="PROSITE" id="PS51186">
    <property type="entry name" value="GNAT"/>
    <property type="match status" value="1"/>
</dbReference>
<keyword evidence="1" id="KW-0808">Transferase</keyword>
<organism evidence="4 5">
    <name type="scientific">Dictyobacter halimunensis</name>
    <dbReference type="NCBI Taxonomy" id="3026934"/>
    <lineage>
        <taxon>Bacteria</taxon>
        <taxon>Bacillati</taxon>
        <taxon>Chloroflexota</taxon>
        <taxon>Ktedonobacteria</taxon>
        <taxon>Ktedonobacterales</taxon>
        <taxon>Dictyobacteraceae</taxon>
        <taxon>Dictyobacter</taxon>
    </lineage>
</organism>
<dbReference type="Proteomes" id="UP001344906">
    <property type="component" value="Unassembled WGS sequence"/>
</dbReference>
<sequence length="176" mass="20016">MDEQSFRIEIRPAEATQLDLLESTFDPDSLSRDHYRRYEKQQRGDGIYLIAWHDQTPVGHFLLLWSGPHDAAVMDAIDITNSAYLEAGATLGRYQRRGVATAIIQEAERLAKARGCTHIGLEVGSTDNPDAKRLYTKMGYVDWGGGEFLIQWEYHDKNGQQGIETEMVTYLRKPLV</sequence>
<dbReference type="InterPro" id="IPR016181">
    <property type="entry name" value="Acyl_CoA_acyltransferase"/>
</dbReference>
<comment type="caution">
    <text evidence="4">The sequence shown here is derived from an EMBL/GenBank/DDBJ whole genome shotgun (WGS) entry which is preliminary data.</text>
</comment>
<name>A0ABQ6G0R5_9CHLR</name>
<dbReference type="Pfam" id="PF00583">
    <property type="entry name" value="Acetyltransf_1"/>
    <property type="match status" value="1"/>
</dbReference>
<dbReference type="PANTHER" id="PTHR43420">
    <property type="entry name" value="ACETYLTRANSFERASE"/>
    <property type="match status" value="1"/>
</dbReference>
<evidence type="ECO:0000313" key="4">
    <source>
        <dbReference type="EMBL" id="GLV60090.1"/>
    </source>
</evidence>
<accession>A0ABQ6G0R5</accession>
<protein>
    <recommendedName>
        <fullName evidence="3">N-acetyltransferase domain-containing protein</fullName>
    </recommendedName>
</protein>
<dbReference type="CDD" id="cd04301">
    <property type="entry name" value="NAT_SF"/>
    <property type="match status" value="1"/>
</dbReference>
<dbReference type="Gene3D" id="3.40.630.30">
    <property type="match status" value="1"/>
</dbReference>
<dbReference type="RefSeq" id="WP_338257063.1">
    <property type="nucleotide sequence ID" value="NZ_BSRI01000002.1"/>
</dbReference>
<dbReference type="InterPro" id="IPR000182">
    <property type="entry name" value="GNAT_dom"/>
</dbReference>
<gene>
    <name evidence="4" type="ORF">KDH_69130</name>
</gene>
<dbReference type="InterPro" id="IPR050680">
    <property type="entry name" value="YpeA/RimI_acetyltransf"/>
</dbReference>
<keyword evidence="2" id="KW-0012">Acyltransferase</keyword>
<proteinExistence type="predicted"/>
<evidence type="ECO:0000256" key="2">
    <source>
        <dbReference type="ARBA" id="ARBA00023315"/>
    </source>
</evidence>
<reference evidence="4 5" key="1">
    <citation type="submission" date="2023-02" db="EMBL/GenBank/DDBJ databases">
        <title>Dictyobacter halimunensis sp. nov., a new member of the class Ktedonobacteria from forest soil in a geothermal area.</title>
        <authorList>
            <person name="Rachmania M.K."/>
            <person name="Ningsih F."/>
            <person name="Sakai Y."/>
            <person name="Yabe S."/>
            <person name="Yokota A."/>
            <person name="Sjamsuridzal W."/>
        </authorList>
    </citation>
    <scope>NUCLEOTIDE SEQUENCE [LARGE SCALE GENOMIC DNA]</scope>
    <source>
        <strain evidence="4 5">S3.2.2.5</strain>
    </source>
</reference>
<evidence type="ECO:0000259" key="3">
    <source>
        <dbReference type="PROSITE" id="PS51186"/>
    </source>
</evidence>
<keyword evidence="5" id="KW-1185">Reference proteome</keyword>
<feature type="domain" description="N-acetyltransferase" evidence="3">
    <location>
        <begin position="8"/>
        <end position="172"/>
    </location>
</feature>
<evidence type="ECO:0000256" key="1">
    <source>
        <dbReference type="ARBA" id="ARBA00022679"/>
    </source>
</evidence>